<proteinExistence type="predicted"/>
<feature type="compositionally biased region" description="Basic and acidic residues" evidence="1">
    <location>
        <begin position="76"/>
        <end position="89"/>
    </location>
</feature>
<feature type="region of interest" description="Disordered" evidence="1">
    <location>
        <begin position="27"/>
        <end position="49"/>
    </location>
</feature>
<reference evidence="2 3" key="1">
    <citation type="journal article" date="2013" name="PLoS ONE">
        <title>Predicting the Proteins of Angomonas deanei, Strigomonas culicis and Their Respective Endosymbionts Reveals New Aspects of the Trypanosomatidae Family.</title>
        <authorList>
            <person name="Motta M.C."/>
            <person name="Martins A.C."/>
            <person name="de Souza S.S."/>
            <person name="Catta-Preta C.M."/>
            <person name="Silva R."/>
            <person name="Klein C.C."/>
            <person name="de Almeida L.G."/>
            <person name="de Lima Cunha O."/>
            <person name="Ciapina L.P."/>
            <person name="Brocchi M."/>
            <person name="Colabardini A.C."/>
            <person name="de Araujo Lima B."/>
            <person name="Machado C.R."/>
            <person name="de Almeida Soares C.M."/>
            <person name="Probst C.M."/>
            <person name="de Menezes C.B."/>
            <person name="Thompson C.E."/>
            <person name="Bartholomeu D.C."/>
            <person name="Gradia D.F."/>
            <person name="Pavoni D.P."/>
            <person name="Grisard E.C."/>
            <person name="Fantinatti-Garboggini F."/>
            <person name="Marchini F.K."/>
            <person name="Rodrigues-Luiz G.F."/>
            <person name="Wagner G."/>
            <person name="Goldman G.H."/>
            <person name="Fietto J.L."/>
            <person name="Elias M.C."/>
            <person name="Goldman M.H."/>
            <person name="Sagot M.F."/>
            <person name="Pereira M."/>
            <person name="Stoco P.H."/>
            <person name="de Mendonca-Neto R.P."/>
            <person name="Teixeira S.M."/>
            <person name="Maciel T.E."/>
            <person name="de Oliveira Mendes T.A."/>
            <person name="Urmenyi T.P."/>
            <person name="de Souza W."/>
            <person name="Schenkman S."/>
            <person name="de Vasconcelos A.T."/>
        </authorList>
    </citation>
    <scope>NUCLEOTIDE SEQUENCE [LARGE SCALE GENOMIC DNA]</scope>
</reference>
<evidence type="ECO:0000313" key="3">
    <source>
        <dbReference type="Proteomes" id="UP000015354"/>
    </source>
</evidence>
<evidence type="ECO:0000256" key="1">
    <source>
        <dbReference type="SAM" id="MobiDB-lite"/>
    </source>
</evidence>
<dbReference type="AlphaFoldDB" id="S9TJF0"/>
<dbReference type="OrthoDB" id="267079at2759"/>
<protein>
    <recommendedName>
        <fullName evidence="4">Helicase ATP-binding domain-containing protein</fullName>
    </recommendedName>
</protein>
<accession>S9TJF0</accession>
<feature type="region of interest" description="Disordered" evidence="1">
    <location>
        <begin position="64"/>
        <end position="89"/>
    </location>
</feature>
<evidence type="ECO:0008006" key="4">
    <source>
        <dbReference type="Google" id="ProtNLM"/>
    </source>
</evidence>
<keyword evidence="3" id="KW-1185">Reference proteome</keyword>
<evidence type="ECO:0000313" key="2">
    <source>
        <dbReference type="EMBL" id="EPY18202.1"/>
    </source>
</evidence>
<dbReference type="Proteomes" id="UP000015354">
    <property type="component" value="Unassembled WGS sequence"/>
</dbReference>
<organism evidence="2 3">
    <name type="scientific">Strigomonas culicis</name>
    <dbReference type="NCBI Taxonomy" id="28005"/>
    <lineage>
        <taxon>Eukaryota</taxon>
        <taxon>Discoba</taxon>
        <taxon>Euglenozoa</taxon>
        <taxon>Kinetoplastea</taxon>
        <taxon>Metakinetoplastina</taxon>
        <taxon>Trypanosomatida</taxon>
        <taxon>Trypanosomatidae</taxon>
        <taxon>Strigomonadinae</taxon>
        <taxon>Strigomonas</taxon>
    </lineage>
</organism>
<name>S9TJF0_9TRYP</name>
<feature type="compositionally biased region" description="Polar residues" evidence="1">
    <location>
        <begin position="64"/>
        <end position="75"/>
    </location>
</feature>
<dbReference type="EMBL" id="ATMH01010047">
    <property type="protein sequence ID" value="EPY18202.1"/>
    <property type="molecule type" value="Genomic_DNA"/>
</dbReference>
<gene>
    <name evidence="2" type="ORF">STCU_10120</name>
</gene>
<comment type="caution">
    <text evidence="2">The sequence shown here is derived from an EMBL/GenBank/DDBJ whole genome shotgun (WGS) entry which is preliminary data.</text>
</comment>
<feature type="region of interest" description="Disordered" evidence="1">
    <location>
        <begin position="288"/>
        <end position="308"/>
    </location>
</feature>
<sequence>MIRHEVLGGIATNPITETEAEYCQHQVGDEGGGEDAEEKQKRFQQQNSVGAVLYRQRNKYQYVSPSSSRRWQQQTHEGKSSAKEKHVDSDAAAAALTAPPNLRGDVILIDEAHNIADTCRQLSAAELSFLELRIILLILAAYLRRYEKRLLSRNKQKLREIIFFFERIVQYMTRRGGDDDQAVVIRSFADFVFEAGIDHIDVYTFLLFLAESNVVVKLKGMVNFVLELERAAAEEGREAKRSQRDASPIRQDRRRTQTTISLILLPQNVQAHRANAAERCQGLERAPLTPAAAPRSPHSSRRWIGSSFTPPARMARTATALRRRSSAKRRVRVRSFARRRAWWTASRLSIGGVTCTTHRRRCAKWSTFSSAFISPTAARPSCFCCRPAARTGRRRPNRRP</sequence>